<comment type="caution">
    <text evidence="2">The sequence shown here is derived from an EMBL/GenBank/DDBJ whole genome shotgun (WGS) entry which is preliminary data.</text>
</comment>
<reference evidence="2 3" key="1">
    <citation type="submission" date="2021-01" db="EMBL/GenBank/DDBJ databases">
        <title>Piscinibacter sp. Jin2 Genome sequencing and assembly.</title>
        <authorList>
            <person name="Kim I."/>
        </authorList>
    </citation>
    <scope>NUCLEOTIDE SEQUENCE [LARGE SCALE GENOMIC DNA]</scope>
    <source>
        <strain evidence="2 3">Jin2</strain>
    </source>
</reference>
<accession>A0A9X0XEQ8</accession>
<dbReference type="AlphaFoldDB" id="A0A9X0XEQ8"/>
<evidence type="ECO:0008006" key="4">
    <source>
        <dbReference type="Google" id="ProtNLM"/>
    </source>
</evidence>
<evidence type="ECO:0000256" key="1">
    <source>
        <dbReference type="SAM" id="SignalP"/>
    </source>
</evidence>
<keyword evidence="1" id="KW-0732">Signal</keyword>
<organism evidence="2 3">
    <name type="scientific">Aquariibacter lacus</name>
    <dbReference type="NCBI Taxonomy" id="2801332"/>
    <lineage>
        <taxon>Bacteria</taxon>
        <taxon>Pseudomonadati</taxon>
        <taxon>Pseudomonadota</taxon>
        <taxon>Betaproteobacteria</taxon>
        <taxon>Burkholderiales</taxon>
        <taxon>Sphaerotilaceae</taxon>
        <taxon>Aquariibacter</taxon>
    </lineage>
</organism>
<gene>
    <name evidence="2" type="ORF">JI742_01755</name>
</gene>
<dbReference type="SUPFAM" id="SSF75169">
    <property type="entry name" value="DsrEFH-like"/>
    <property type="match status" value="1"/>
</dbReference>
<dbReference type="RefSeq" id="WP_201823428.1">
    <property type="nucleotide sequence ID" value="NZ_JAERRA010000001.1"/>
</dbReference>
<dbReference type="Gene3D" id="3.40.1260.10">
    <property type="entry name" value="DsrEFH-like"/>
    <property type="match status" value="1"/>
</dbReference>
<dbReference type="InterPro" id="IPR027396">
    <property type="entry name" value="DsrEFH-like"/>
</dbReference>
<evidence type="ECO:0000313" key="2">
    <source>
        <dbReference type="EMBL" id="MBL0718603.1"/>
    </source>
</evidence>
<dbReference type="EMBL" id="JAERRA010000001">
    <property type="protein sequence ID" value="MBL0718603.1"/>
    <property type="molecule type" value="Genomic_DNA"/>
</dbReference>
<sequence>MKHSLIGAALLAASLASAQAEELFVSLHSGSAMAQGAGLVLAMQALQQKAGVRVLLCDAAADLALRSSPSAPLKPKGVSPQQMLQGLVKNGARVEVCALYLPNTGRAADELLAGVTPAQPADVAAHLLKPDVKTLAF</sequence>
<keyword evidence="3" id="KW-1185">Reference proteome</keyword>
<proteinExistence type="predicted"/>
<feature type="signal peptide" evidence="1">
    <location>
        <begin position="1"/>
        <end position="20"/>
    </location>
</feature>
<feature type="chain" id="PRO_5040938222" description="Peroxiredoxin" evidence="1">
    <location>
        <begin position="21"/>
        <end position="137"/>
    </location>
</feature>
<dbReference type="Proteomes" id="UP000643207">
    <property type="component" value="Unassembled WGS sequence"/>
</dbReference>
<name>A0A9X0XEQ8_9BURK</name>
<protein>
    <recommendedName>
        <fullName evidence="4">Peroxiredoxin</fullName>
    </recommendedName>
</protein>
<evidence type="ECO:0000313" key="3">
    <source>
        <dbReference type="Proteomes" id="UP000643207"/>
    </source>
</evidence>